<reference evidence="8 9" key="1">
    <citation type="journal article" date="2020" name="BMC Genomics">
        <title>Intraspecific diversification of the crop wild relative Brassica cretica Lam. using demographic model selection.</title>
        <authorList>
            <person name="Kioukis A."/>
            <person name="Michalopoulou V.A."/>
            <person name="Briers L."/>
            <person name="Pirintsos S."/>
            <person name="Studholme D.J."/>
            <person name="Pavlidis P."/>
            <person name="Sarris P.F."/>
        </authorList>
    </citation>
    <scope>NUCLEOTIDE SEQUENCE [LARGE SCALE GENOMIC DNA]</scope>
    <source>
        <strain evidence="9">cv. PFS-1207/04</strain>
    </source>
</reference>
<evidence type="ECO:0000256" key="4">
    <source>
        <dbReference type="ARBA" id="ARBA00022701"/>
    </source>
</evidence>
<gene>
    <name evidence="8" type="ORF">DY000_02005968</name>
</gene>
<dbReference type="Pfam" id="PF07058">
    <property type="entry name" value="MAP70"/>
    <property type="match status" value="1"/>
</dbReference>
<comment type="caution">
    <text evidence="8">The sequence shown here is derived from an EMBL/GenBank/DDBJ whole genome shotgun (WGS) entry which is preliminary data.</text>
</comment>
<dbReference type="EMBL" id="QGKV02000832">
    <property type="protein sequence ID" value="KAF3545175.1"/>
    <property type="molecule type" value="Genomic_DNA"/>
</dbReference>
<evidence type="ECO:0000256" key="7">
    <source>
        <dbReference type="SAM" id="Coils"/>
    </source>
</evidence>
<evidence type="ECO:0000256" key="3">
    <source>
        <dbReference type="ARBA" id="ARBA00022490"/>
    </source>
</evidence>
<evidence type="ECO:0000256" key="2">
    <source>
        <dbReference type="ARBA" id="ARBA00008825"/>
    </source>
</evidence>
<evidence type="ECO:0000256" key="6">
    <source>
        <dbReference type="ARBA" id="ARBA00023212"/>
    </source>
</evidence>
<feature type="coiled-coil region" evidence="7">
    <location>
        <begin position="25"/>
        <end position="52"/>
    </location>
</feature>
<protein>
    <submittedName>
        <fullName evidence="8">Uncharacterized protein</fullName>
    </submittedName>
</protein>
<name>A0ABQ7C0H4_BRACR</name>
<comment type="similarity">
    <text evidence="2">Belongs to the MAP70 family.</text>
</comment>
<organism evidence="8 9">
    <name type="scientific">Brassica cretica</name>
    <name type="common">Mustard</name>
    <dbReference type="NCBI Taxonomy" id="69181"/>
    <lineage>
        <taxon>Eukaryota</taxon>
        <taxon>Viridiplantae</taxon>
        <taxon>Streptophyta</taxon>
        <taxon>Embryophyta</taxon>
        <taxon>Tracheophyta</taxon>
        <taxon>Spermatophyta</taxon>
        <taxon>Magnoliopsida</taxon>
        <taxon>eudicotyledons</taxon>
        <taxon>Gunneridae</taxon>
        <taxon>Pentapetalae</taxon>
        <taxon>rosids</taxon>
        <taxon>malvids</taxon>
        <taxon>Brassicales</taxon>
        <taxon>Brassicaceae</taxon>
        <taxon>Brassiceae</taxon>
        <taxon>Brassica</taxon>
    </lineage>
</organism>
<evidence type="ECO:0000256" key="5">
    <source>
        <dbReference type="ARBA" id="ARBA00023054"/>
    </source>
</evidence>
<dbReference type="Proteomes" id="UP000266723">
    <property type="component" value="Unassembled WGS sequence"/>
</dbReference>
<evidence type="ECO:0000313" key="8">
    <source>
        <dbReference type="EMBL" id="KAF3545175.1"/>
    </source>
</evidence>
<keyword evidence="3" id="KW-0963">Cytoplasm</keyword>
<dbReference type="PANTHER" id="PTHR31246:SF21">
    <property type="entry name" value="MICROTUBULE-ASSOCIATED PROTEIN 70-1"/>
    <property type="match status" value="1"/>
</dbReference>
<keyword evidence="4" id="KW-0493">Microtubule</keyword>
<accession>A0ABQ7C0H4</accession>
<evidence type="ECO:0000313" key="9">
    <source>
        <dbReference type="Proteomes" id="UP000266723"/>
    </source>
</evidence>
<keyword evidence="5 7" id="KW-0175">Coiled coil</keyword>
<proteinExistence type="inferred from homology"/>
<dbReference type="InterPro" id="IPR009768">
    <property type="entry name" value="MAP70"/>
</dbReference>
<dbReference type="PANTHER" id="PTHR31246">
    <property type="entry name" value="MICROTUBULE-ASSOCIATED PROTEIN 70-2"/>
    <property type="match status" value="1"/>
</dbReference>
<evidence type="ECO:0000256" key="1">
    <source>
        <dbReference type="ARBA" id="ARBA00004245"/>
    </source>
</evidence>
<sequence>MVGFSDKDRGLGEAHVEIRALRLSERQREKAVEELTDELTKLEEKLKLTESLLQGKASMAAQFAAEATLRRVHAAQKDDDMPPIEAILAPLEAELKLACSEVNITPVGSGL</sequence>
<keyword evidence="9" id="KW-1185">Reference proteome</keyword>
<comment type="subcellular location">
    <subcellularLocation>
        <location evidence="1">Cytoplasm</location>
        <location evidence="1">Cytoskeleton</location>
    </subcellularLocation>
</comment>
<keyword evidence="6" id="KW-0206">Cytoskeleton</keyword>